<gene>
    <name evidence="2" type="ORF">Cvel_23185</name>
</gene>
<dbReference type="AlphaFoldDB" id="A0A0G4GSI0"/>
<evidence type="ECO:0000313" key="2">
    <source>
        <dbReference type="EMBL" id="CEM33574.1"/>
    </source>
</evidence>
<accession>A0A0G4GSI0</accession>
<proteinExistence type="predicted"/>
<protein>
    <submittedName>
        <fullName evidence="2">Uncharacterized protein</fullName>
    </submittedName>
</protein>
<organism evidence="2">
    <name type="scientific">Chromera velia CCMP2878</name>
    <dbReference type="NCBI Taxonomy" id="1169474"/>
    <lineage>
        <taxon>Eukaryota</taxon>
        <taxon>Sar</taxon>
        <taxon>Alveolata</taxon>
        <taxon>Colpodellida</taxon>
        <taxon>Chromeraceae</taxon>
        <taxon>Chromera</taxon>
    </lineage>
</organism>
<dbReference type="VEuPathDB" id="CryptoDB:Cvel_23185"/>
<feature type="region of interest" description="Disordered" evidence="1">
    <location>
        <begin position="1"/>
        <end position="37"/>
    </location>
</feature>
<sequence length="204" mass="22340">MGSGRGGDSGHGRQPQNPPPSNQAQGDGDERIDGQGGAAAGAAGVVCSDSIAALHLEASVRGLKERFDKERIAEEDRVETVTVVCGYCGSVELPEGTRLSTASLEVWQKYFPYVKFLLDIIHLMWRTVREGCKAGHVAITIFYKELSTAFFMRHEGDWWSIIDTYKRVRKLSEAEAIALARTLMAKLRPLSTVGYPPQTPSLSD</sequence>
<reference evidence="2" key="1">
    <citation type="submission" date="2014-11" db="EMBL/GenBank/DDBJ databases">
        <authorList>
            <person name="Otto D Thomas"/>
            <person name="Naeem Raeece"/>
        </authorList>
    </citation>
    <scope>NUCLEOTIDE SEQUENCE</scope>
</reference>
<name>A0A0G4GSI0_9ALVE</name>
<dbReference type="EMBL" id="CDMZ01001504">
    <property type="protein sequence ID" value="CEM33574.1"/>
    <property type="molecule type" value="Genomic_DNA"/>
</dbReference>
<evidence type="ECO:0000256" key="1">
    <source>
        <dbReference type="SAM" id="MobiDB-lite"/>
    </source>
</evidence>